<sequence length="303" mass="34538">MVLGYQYLFFTFRLRHLSVALIFRVMAELKYFKKMDRWLPVLGQGTWGVGGGFWSKDTSMDEEWEAALKRGIELGMTLIDTAEMYGAGHSEEIVGRAISGFERDNLFIVSKVWPTHARYDDVVKAAEASMRRLGTYIDLYLIHWPPTEIPLCETMRGLESVVSRGYAKFIGVSNFGLELIEEARSCLSREDIVAVENKFSLLDRRDEDTVIPYAEKEGMLYLAYTPLEKGQLSMDSFLADIGKKYGKTATQVALNWLIVINPVVPIPKASSIKHVEENAGAMGWRLSQEDWRLISERFRELKA</sequence>
<dbReference type="GO" id="GO:0016491">
    <property type="term" value="F:oxidoreductase activity"/>
    <property type="evidence" value="ECO:0007669"/>
    <property type="project" value="InterPro"/>
</dbReference>
<dbReference type="EMBL" id="CP007493">
    <property type="protein sequence ID" value="AJB41402.1"/>
    <property type="molecule type" value="Genomic_DNA"/>
</dbReference>
<evidence type="ECO:0000259" key="1">
    <source>
        <dbReference type="Pfam" id="PF00248"/>
    </source>
</evidence>
<dbReference type="SUPFAM" id="SSF51430">
    <property type="entry name" value="NAD(P)-linked oxidoreductase"/>
    <property type="match status" value="1"/>
</dbReference>
<dbReference type="InterPro" id="IPR036812">
    <property type="entry name" value="NAD(P)_OxRdtase_dom_sf"/>
</dbReference>
<dbReference type="Pfam" id="PF00248">
    <property type="entry name" value="Aldo_ket_red"/>
    <property type="match status" value="1"/>
</dbReference>
<evidence type="ECO:0000313" key="2">
    <source>
        <dbReference type="EMBL" id="AJB41402.1"/>
    </source>
</evidence>
<dbReference type="Gene3D" id="3.20.20.100">
    <property type="entry name" value="NADP-dependent oxidoreductase domain"/>
    <property type="match status" value="1"/>
</dbReference>
<accession>A0A3G1A4I9</accession>
<proteinExistence type="predicted"/>
<name>A0A3G1A4I9_9CREN</name>
<dbReference type="CDD" id="cd19072">
    <property type="entry name" value="AKR_AKR3F1-like"/>
    <property type="match status" value="1"/>
</dbReference>
<organism evidence="2 3">
    <name type="scientific">Thermofilum adornatum 1505</name>
    <dbReference type="NCBI Taxonomy" id="697581"/>
    <lineage>
        <taxon>Archaea</taxon>
        <taxon>Thermoproteota</taxon>
        <taxon>Thermoprotei</taxon>
        <taxon>Thermofilales</taxon>
        <taxon>Thermofilaceae</taxon>
        <taxon>Thermofilum</taxon>
    </lineage>
</organism>
<feature type="domain" description="NADP-dependent oxidoreductase" evidence="1">
    <location>
        <begin position="42"/>
        <end position="295"/>
    </location>
</feature>
<reference evidence="3" key="1">
    <citation type="book" date="2010" name="EXTREMOPHILES" publisher="0:0-0">
        <title>Complete genome sequences of ten hyperthermophilic archaea reveal their metabolic capabilities and possible ecological roles.</title>
        <editorList>
            <person name="?"/>
        </editorList>
        <authorList>
            <person name="Ravin N.V."/>
            <person name="Mardanov A.V."/>
            <person name="Bonch-Osmolovskaya E.A."/>
            <person name="Skryabin K.G."/>
        </authorList>
    </citation>
    <scope>NUCLEOTIDE SEQUENCE [LARGE SCALE GENOMIC DNA]</scope>
    <source>
        <strain evidence="3">1505</strain>
    </source>
</reference>
<dbReference type="AlphaFoldDB" id="A0A3G1A4I9"/>
<protein>
    <submittedName>
        <fullName evidence="2">Dehydrogenase</fullName>
    </submittedName>
</protein>
<dbReference type="PANTHER" id="PTHR43638">
    <property type="entry name" value="OXIDOREDUCTASE, ALDO/KETO REDUCTASE FAMILY PROTEIN"/>
    <property type="match status" value="1"/>
</dbReference>
<dbReference type="PROSITE" id="PS00062">
    <property type="entry name" value="ALDOKETO_REDUCTASE_2"/>
    <property type="match status" value="1"/>
</dbReference>
<dbReference type="PRINTS" id="PR00069">
    <property type="entry name" value="ALDKETRDTASE"/>
</dbReference>
<dbReference type="PANTHER" id="PTHR43638:SF3">
    <property type="entry name" value="ALDEHYDE REDUCTASE"/>
    <property type="match status" value="1"/>
</dbReference>
<dbReference type="InterPro" id="IPR018170">
    <property type="entry name" value="Aldo/ket_reductase_CS"/>
</dbReference>
<dbReference type="InterPro" id="IPR023210">
    <property type="entry name" value="NADP_OxRdtase_dom"/>
</dbReference>
<dbReference type="Proteomes" id="UP000266720">
    <property type="component" value="Chromosome"/>
</dbReference>
<gene>
    <name evidence="2" type="ORF">TCARB_0328</name>
</gene>
<evidence type="ECO:0000313" key="3">
    <source>
        <dbReference type="Proteomes" id="UP000266720"/>
    </source>
</evidence>
<dbReference type="InterPro" id="IPR020471">
    <property type="entry name" value="AKR"/>
</dbReference>
<dbReference type="KEGG" id="tcb:TCARB_0328"/>
<dbReference type="STRING" id="697581.TCARB_0328"/>